<organism evidence="2 3">
    <name type="scientific">Microterricola gilva</name>
    <dbReference type="NCBI Taxonomy" id="393267"/>
    <lineage>
        <taxon>Bacteria</taxon>
        <taxon>Bacillati</taxon>
        <taxon>Actinomycetota</taxon>
        <taxon>Actinomycetes</taxon>
        <taxon>Micrococcales</taxon>
        <taxon>Microbacteriaceae</taxon>
        <taxon>Microterricola</taxon>
    </lineage>
</organism>
<proteinExistence type="predicted"/>
<dbReference type="Pfam" id="PF03551">
    <property type="entry name" value="PadR"/>
    <property type="match status" value="1"/>
</dbReference>
<dbReference type="InterPro" id="IPR036388">
    <property type="entry name" value="WH-like_DNA-bd_sf"/>
</dbReference>
<gene>
    <name evidence="2" type="ORF">EV379_0160</name>
</gene>
<keyword evidence="3" id="KW-1185">Reference proteome</keyword>
<evidence type="ECO:0000259" key="1">
    <source>
        <dbReference type="Pfam" id="PF03551"/>
    </source>
</evidence>
<dbReference type="Gene3D" id="1.10.10.10">
    <property type="entry name" value="Winged helix-like DNA-binding domain superfamily/Winged helix DNA-binding domain"/>
    <property type="match status" value="1"/>
</dbReference>
<reference evidence="2 3" key="1">
    <citation type="submission" date="2019-02" db="EMBL/GenBank/DDBJ databases">
        <title>Sequencing the genomes of 1000 actinobacteria strains.</title>
        <authorList>
            <person name="Klenk H.-P."/>
        </authorList>
    </citation>
    <scope>NUCLEOTIDE SEQUENCE [LARGE SCALE GENOMIC DNA]</scope>
    <source>
        <strain evidence="2 3">DSM 18319</strain>
    </source>
</reference>
<dbReference type="AlphaFoldDB" id="A0A4Q8AIV1"/>
<dbReference type="PANTHER" id="PTHR43252:SF7">
    <property type="entry name" value="TRANSCRIPTIONAL REGULATOR YQJI"/>
    <property type="match status" value="1"/>
</dbReference>
<evidence type="ECO:0000313" key="3">
    <source>
        <dbReference type="Proteomes" id="UP000291483"/>
    </source>
</evidence>
<dbReference type="InterPro" id="IPR005149">
    <property type="entry name" value="Tscrpt_reg_PadR_N"/>
</dbReference>
<dbReference type="SUPFAM" id="SSF46785">
    <property type="entry name" value="Winged helix' DNA-binding domain"/>
    <property type="match status" value="1"/>
</dbReference>
<dbReference type="EMBL" id="SHLC01000001">
    <property type="protein sequence ID" value="RZU63871.1"/>
    <property type="molecule type" value="Genomic_DNA"/>
</dbReference>
<evidence type="ECO:0000313" key="2">
    <source>
        <dbReference type="EMBL" id="RZU63871.1"/>
    </source>
</evidence>
<dbReference type="RefSeq" id="WP_242616175.1">
    <property type="nucleotide sequence ID" value="NZ_SHLC01000001.1"/>
</dbReference>
<sequence>MVALTPLGIAALALLAERPMHPYEMYQLLIQRREDRVVKVRRGSLYHAVDRLLEQGLAVVRATERAGNRPERTSYEITDAGRERLSTTIAELLATPVNEYPSFPLALGESHNLPRHEVTELLGARIALLHAELAEIEQLTAGATAKGVPRLYWIDADYRATLLRAEIAWLTATVADIASGALPWLDAVSGATTSTHSPN</sequence>
<accession>A0A4Q8AIV1</accession>
<feature type="domain" description="Transcription regulator PadR N-terminal" evidence="1">
    <location>
        <begin position="12"/>
        <end position="86"/>
    </location>
</feature>
<dbReference type="PANTHER" id="PTHR43252">
    <property type="entry name" value="TRANSCRIPTIONAL REGULATOR YQJI"/>
    <property type="match status" value="1"/>
</dbReference>
<name>A0A4Q8AIV1_9MICO</name>
<protein>
    <submittedName>
        <fullName evidence="2">PadR family transcriptional regulator</fullName>
    </submittedName>
</protein>
<dbReference type="Proteomes" id="UP000291483">
    <property type="component" value="Unassembled WGS sequence"/>
</dbReference>
<comment type="caution">
    <text evidence="2">The sequence shown here is derived from an EMBL/GenBank/DDBJ whole genome shotgun (WGS) entry which is preliminary data.</text>
</comment>
<dbReference type="InterPro" id="IPR036390">
    <property type="entry name" value="WH_DNA-bd_sf"/>
</dbReference>